<dbReference type="CDD" id="cd07989">
    <property type="entry name" value="LPLAT_AGPAT-like"/>
    <property type="match status" value="1"/>
</dbReference>
<dbReference type="RefSeq" id="WP_275632840.1">
    <property type="nucleotide sequence ID" value="NZ_JARGYD010000004.1"/>
</dbReference>
<evidence type="ECO:0000313" key="6">
    <source>
        <dbReference type="EMBL" id="MFC3142857.1"/>
    </source>
</evidence>
<keyword evidence="2" id="KW-0808">Transferase</keyword>
<evidence type="ECO:0000313" key="7">
    <source>
        <dbReference type="Proteomes" id="UP001595632"/>
    </source>
</evidence>
<sequence length="238" mass="26064">MTSPSHSLASVRARTTAYIVLRVVVSLLFFPAIVLLAAPRSWCWPVVRAYVAIQLWLLRVVCGQRVRLTGTENLPDGPCLVAARHEAMWETLFLPVRLGNPAVMLKQEILTYPIAGAIARKLGYIGIDRSGDLAAARRSFAAAKASAKAGRSVLIFPSGTRHPERRDRLQSGVAVLYRQMGVPCVPVTLNSGDLWPYGSWLRCPGIIEVRICPQIPAGLKTQGFMARLEEDLGPDARP</sequence>
<organism evidence="6 7">
    <name type="scientific">Psychromarinibacter halotolerans</name>
    <dbReference type="NCBI Taxonomy" id="1775175"/>
    <lineage>
        <taxon>Bacteria</taxon>
        <taxon>Pseudomonadati</taxon>
        <taxon>Pseudomonadota</taxon>
        <taxon>Alphaproteobacteria</taxon>
        <taxon>Rhodobacterales</taxon>
        <taxon>Paracoccaceae</taxon>
        <taxon>Psychromarinibacter</taxon>
    </lineage>
</organism>
<proteinExistence type="predicted"/>
<evidence type="ECO:0000256" key="3">
    <source>
        <dbReference type="ARBA" id="ARBA00023315"/>
    </source>
</evidence>
<dbReference type="InterPro" id="IPR002123">
    <property type="entry name" value="Plipid/glycerol_acylTrfase"/>
</dbReference>
<keyword evidence="4" id="KW-0472">Membrane</keyword>
<reference evidence="7" key="1">
    <citation type="journal article" date="2019" name="Int. J. Syst. Evol. Microbiol.">
        <title>The Global Catalogue of Microorganisms (GCM) 10K type strain sequencing project: providing services to taxonomists for standard genome sequencing and annotation.</title>
        <authorList>
            <consortium name="The Broad Institute Genomics Platform"/>
            <consortium name="The Broad Institute Genome Sequencing Center for Infectious Disease"/>
            <person name="Wu L."/>
            <person name="Ma J."/>
        </authorList>
    </citation>
    <scope>NUCLEOTIDE SEQUENCE [LARGE SCALE GENOMIC DNA]</scope>
    <source>
        <strain evidence="7">KCTC 52366</strain>
    </source>
</reference>
<dbReference type="Pfam" id="PF01553">
    <property type="entry name" value="Acyltransferase"/>
    <property type="match status" value="1"/>
</dbReference>
<feature type="transmembrane region" description="Helical" evidence="4">
    <location>
        <begin position="16"/>
        <end position="38"/>
    </location>
</feature>
<dbReference type="Proteomes" id="UP001595632">
    <property type="component" value="Unassembled WGS sequence"/>
</dbReference>
<evidence type="ECO:0000259" key="5">
    <source>
        <dbReference type="SMART" id="SM00563"/>
    </source>
</evidence>
<evidence type="ECO:0000256" key="2">
    <source>
        <dbReference type="ARBA" id="ARBA00022679"/>
    </source>
</evidence>
<protein>
    <submittedName>
        <fullName evidence="6">Lysophospholipid acyltransferase family protein</fullName>
    </submittedName>
</protein>
<name>A0ABV7GUT7_9RHOB</name>
<dbReference type="EMBL" id="JBHRTB010000010">
    <property type="protein sequence ID" value="MFC3142857.1"/>
    <property type="molecule type" value="Genomic_DNA"/>
</dbReference>
<keyword evidence="3 6" id="KW-0012">Acyltransferase</keyword>
<comment type="caution">
    <text evidence="6">The sequence shown here is derived from an EMBL/GenBank/DDBJ whole genome shotgun (WGS) entry which is preliminary data.</text>
</comment>
<keyword evidence="7" id="KW-1185">Reference proteome</keyword>
<accession>A0ABV7GUT7</accession>
<dbReference type="PANTHER" id="PTHR10434">
    <property type="entry name" value="1-ACYL-SN-GLYCEROL-3-PHOSPHATE ACYLTRANSFERASE"/>
    <property type="match status" value="1"/>
</dbReference>
<keyword evidence="4" id="KW-0812">Transmembrane</keyword>
<comment type="pathway">
    <text evidence="1">Lipid metabolism.</text>
</comment>
<feature type="domain" description="Phospholipid/glycerol acyltransferase" evidence="5">
    <location>
        <begin position="79"/>
        <end position="192"/>
    </location>
</feature>
<evidence type="ECO:0000256" key="1">
    <source>
        <dbReference type="ARBA" id="ARBA00005189"/>
    </source>
</evidence>
<dbReference type="GO" id="GO:0016746">
    <property type="term" value="F:acyltransferase activity"/>
    <property type="evidence" value="ECO:0007669"/>
    <property type="project" value="UniProtKB-KW"/>
</dbReference>
<evidence type="ECO:0000256" key="4">
    <source>
        <dbReference type="SAM" id="Phobius"/>
    </source>
</evidence>
<dbReference type="SUPFAM" id="SSF69593">
    <property type="entry name" value="Glycerol-3-phosphate (1)-acyltransferase"/>
    <property type="match status" value="1"/>
</dbReference>
<keyword evidence="4" id="KW-1133">Transmembrane helix</keyword>
<dbReference type="PANTHER" id="PTHR10434:SF40">
    <property type="entry name" value="1-ACYL-SN-GLYCEROL-3-PHOSPHATE ACYLTRANSFERASE"/>
    <property type="match status" value="1"/>
</dbReference>
<gene>
    <name evidence="6" type="ORF">ACFOGP_09065</name>
</gene>
<dbReference type="SMART" id="SM00563">
    <property type="entry name" value="PlsC"/>
    <property type="match status" value="1"/>
</dbReference>